<evidence type="ECO:0000313" key="4">
    <source>
        <dbReference type="Proteomes" id="UP000054321"/>
    </source>
</evidence>
<dbReference type="STRING" id="913774.A0A0C3HIA2"/>
<dbReference type="EMBL" id="KN832874">
    <property type="protein sequence ID" value="KIN02815.1"/>
    <property type="molecule type" value="Genomic_DNA"/>
</dbReference>
<dbReference type="Proteomes" id="UP000054321">
    <property type="component" value="Unassembled WGS sequence"/>
</dbReference>
<gene>
    <name evidence="3" type="ORF">OIDMADRAFT_119023</name>
</gene>
<reference evidence="4" key="2">
    <citation type="submission" date="2015-01" db="EMBL/GenBank/DDBJ databases">
        <title>Evolutionary Origins and Diversification of the Mycorrhizal Mutualists.</title>
        <authorList>
            <consortium name="DOE Joint Genome Institute"/>
            <consortium name="Mycorrhizal Genomics Consortium"/>
            <person name="Kohler A."/>
            <person name="Kuo A."/>
            <person name="Nagy L.G."/>
            <person name="Floudas D."/>
            <person name="Copeland A."/>
            <person name="Barry K.W."/>
            <person name="Cichocki N."/>
            <person name="Veneault-Fourrey C."/>
            <person name="LaButti K."/>
            <person name="Lindquist E.A."/>
            <person name="Lipzen A."/>
            <person name="Lundell T."/>
            <person name="Morin E."/>
            <person name="Murat C."/>
            <person name="Riley R."/>
            <person name="Ohm R."/>
            <person name="Sun H."/>
            <person name="Tunlid A."/>
            <person name="Henrissat B."/>
            <person name="Grigoriev I.V."/>
            <person name="Hibbett D.S."/>
            <person name="Martin F."/>
        </authorList>
    </citation>
    <scope>NUCLEOTIDE SEQUENCE [LARGE SCALE GENOMIC DNA]</scope>
    <source>
        <strain evidence="4">Zn</strain>
    </source>
</reference>
<feature type="domain" description="Alpha/beta hydrolase fold-3" evidence="2">
    <location>
        <begin position="58"/>
        <end position="270"/>
    </location>
</feature>
<evidence type="ECO:0000313" key="3">
    <source>
        <dbReference type="EMBL" id="KIN02815.1"/>
    </source>
</evidence>
<dbReference type="SUPFAM" id="SSF53474">
    <property type="entry name" value="alpha/beta-Hydrolases"/>
    <property type="match status" value="1"/>
</dbReference>
<dbReference type="Pfam" id="PF07859">
    <property type="entry name" value="Abhydrolase_3"/>
    <property type="match status" value="1"/>
</dbReference>
<dbReference type="PANTHER" id="PTHR48081">
    <property type="entry name" value="AB HYDROLASE SUPERFAMILY PROTEIN C4A8.06C"/>
    <property type="match status" value="1"/>
</dbReference>
<evidence type="ECO:0000256" key="1">
    <source>
        <dbReference type="ARBA" id="ARBA00022801"/>
    </source>
</evidence>
<dbReference type="InterPro" id="IPR050300">
    <property type="entry name" value="GDXG_lipolytic_enzyme"/>
</dbReference>
<dbReference type="AlphaFoldDB" id="A0A0C3HIA2"/>
<protein>
    <recommendedName>
        <fullName evidence="2">Alpha/beta hydrolase fold-3 domain-containing protein</fullName>
    </recommendedName>
</protein>
<dbReference type="InterPro" id="IPR029058">
    <property type="entry name" value="AB_hydrolase_fold"/>
</dbReference>
<dbReference type="PANTHER" id="PTHR48081:SF11">
    <property type="entry name" value="ALPHA_BETA HYDROLASE FOLD-3 DOMAIN-CONTAINING PROTEIN-RELATED"/>
    <property type="match status" value="1"/>
</dbReference>
<reference evidence="3 4" key="1">
    <citation type="submission" date="2014-04" db="EMBL/GenBank/DDBJ databases">
        <authorList>
            <consortium name="DOE Joint Genome Institute"/>
            <person name="Kuo A."/>
            <person name="Martino E."/>
            <person name="Perotto S."/>
            <person name="Kohler A."/>
            <person name="Nagy L.G."/>
            <person name="Floudas D."/>
            <person name="Copeland A."/>
            <person name="Barry K.W."/>
            <person name="Cichocki N."/>
            <person name="Veneault-Fourrey C."/>
            <person name="LaButti K."/>
            <person name="Lindquist E.A."/>
            <person name="Lipzen A."/>
            <person name="Lundell T."/>
            <person name="Morin E."/>
            <person name="Murat C."/>
            <person name="Sun H."/>
            <person name="Tunlid A."/>
            <person name="Henrissat B."/>
            <person name="Grigoriev I.V."/>
            <person name="Hibbett D.S."/>
            <person name="Martin F."/>
            <person name="Nordberg H.P."/>
            <person name="Cantor M.N."/>
            <person name="Hua S.X."/>
        </authorList>
    </citation>
    <scope>NUCLEOTIDE SEQUENCE [LARGE SCALE GENOMIC DNA]</scope>
    <source>
        <strain evidence="3 4">Zn</strain>
    </source>
</reference>
<dbReference type="InParanoid" id="A0A0C3HIA2"/>
<organism evidence="3 4">
    <name type="scientific">Oidiodendron maius (strain Zn)</name>
    <dbReference type="NCBI Taxonomy" id="913774"/>
    <lineage>
        <taxon>Eukaryota</taxon>
        <taxon>Fungi</taxon>
        <taxon>Dikarya</taxon>
        <taxon>Ascomycota</taxon>
        <taxon>Pezizomycotina</taxon>
        <taxon>Leotiomycetes</taxon>
        <taxon>Leotiomycetes incertae sedis</taxon>
        <taxon>Myxotrichaceae</taxon>
        <taxon>Oidiodendron</taxon>
    </lineage>
</organism>
<dbReference type="InterPro" id="IPR013094">
    <property type="entry name" value="AB_hydrolase_3"/>
</dbReference>
<dbReference type="HOGENOM" id="CLU_012494_11_0_1"/>
<sequence length="320" mass="35624">MQSLLVTNNPEAILGSNRFRNARHHLCEHILRKDFAGYWVCKGPPTEIQTTKQFDKILIHIHGGGYIAGHPLGSLAQFLRVAELAAEQNLALGIFALHYSLGPKAKFPQQTEQAVAAFRYLIEELYISPHNIILEGDSAGGHLALSMLVELSRQGLPRPGGCILVYPWVNLNNSGASFQRNKFRDILNKKDLDRAASEVLGEHGRVEFAHICNFSIPSERKWAQILPRTWVSTGTDDCFVDDIVAFVENARSDGAEVSMQFAIGKAHAWLTFDDAWDTSVYCQQEPSADLKNIMPGASHIFKGLSDILHIDGHNYEAHDK</sequence>
<proteinExistence type="predicted"/>
<dbReference type="OrthoDB" id="408631at2759"/>
<accession>A0A0C3HIA2</accession>
<keyword evidence="4" id="KW-1185">Reference proteome</keyword>
<keyword evidence="1" id="KW-0378">Hydrolase</keyword>
<evidence type="ECO:0000259" key="2">
    <source>
        <dbReference type="Pfam" id="PF07859"/>
    </source>
</evidence>
<dbReference type="Gene3D" id="3.40.50.1820">
    <property type="entry name" value="alpha/beta hydrolase"/>
    <property type="match status" value="1"/>
</dbReference>
<dbReference type="GO" id="GO:0016787">
    <property type="term" value="F:hydrolase activity"/>
    <property type="evidence" value="ECO:0007669"/>
    <property type="project" value="UniProtKB-KW"/>
</dbReference>
<name>A0A0C3HIA2_OIDMZ</name>